<dbReference type="GO" id="GO:0016491">
    <property type="term" value="F:oxidoreductase activity"/>
    <property type="evidence" value="ECO:0007669"/>
    <property type="project" value="UniProtKB-KW"/>
</dbReference>
<keyword evidence="3" id="KW-1185">Reference proteome</keyword>
<dbReference type="Pfam" id="PF00106">
    <property type="entry name" value="adh_short"/>
    <property type="match status" value="1"/>
</dbReference>
<dbReference type="SUPFAM" id="SSF51735">
    <property type="entry name" value="NAD(P)-binding Rossmann-fold domains"/>
    <property type="match status" value="1"/>
</dbReference>
<reference evidence="2" key="1">
    <citation type="submission" date="2022-11" db="UniProtKB">
        <authorList>
            <consortium name="EnsemblMetazoa"/>
        </authorList>
    </citation>
    <scope>IDENTIFICATION</scope>
</reference>
<dbReference type="RefSeq" id="XP_038072491.1">
    <property type="nucleotide sequence ID" value="XM_038216563.1"/>
</dbReference>
<dbReference type="AlphaFoldDB" id="A0A914B8L1"/>
<evidence type="ECO:0000313" key="2">
    <source>
        <dbReference type="EnsemblMetazoa" id="XP_038072491.1"/>
    </source>
</evidence>
<dbReference type="InterPro" id="IPR002347">
    <property type="entry name" value="SDR_fam"/>
</dbReference>
<dbReference type="PRINTS" id="PR00081">
    <property type="entry name" value="GDHRDH"/>
</dbReference>
<dbReference type="Gene3D" id="3.40.50.720">
    <property type="entry name" value="NAD(P)-binding Rossmann-like Domain"/>
    <property type="match status" value="1"/>
</dbReference>
<proteinExistence type="predicted"/>
<evidence type="ECO:0000313" key="3">
    <source>
        <dbReference type="Proteomes" id="UP000887568"/>
    </source>
</evidence>
<name>A0A914B8L1_PATMI</name>
<organism evidence="2 3">
    <name type="scientific">Patiria miniata</name>
    <name type="common">Bat star</name>
    <name type="synonym">Asterina miniata</name>
    <dbReference type="NCBI Taxonomy" id="46514"/>
    <lineage>
        <taxon>Eukaryota</taxon>
        <taxon>Metazoa</taxon>
        <taxon>Echinodermata</taxon>
        <taxon>Eleutherozoa</taxon>
        <taxon>Asterozoa</taxon>
        <taxon>Asteroidea</taxon>
        <taxon>Valvatacea</taxon>
        <taxon>Valvatida</taxon>
        <taxon>Asterinidae</taxon>
        <taxon>Patiria</taxon>
    </lineage>
</organism>
<dbReference type="InterPro" id="IPR036291">
    <property type="entry name" value="NAD(P)-bd_dom_sf"/>
</dbReference>
<dbReference type="OMA" id="WGRCGIE"/>
<keyword evidence="1" id="KW-0560">Oxidoreductase</keyword>
<dbReference type="PANTHER" id="PTHR43157">
    <property type="entry name" value="PHOSPHATIDYLINOSITOL-GLYCAN BIOSYNTHESIS CLASS F PROTEIN-RELATED"/>
    <property type="match status" value="1"/>
</dbReference>
<protein>
    <submittedName>
        <fullName evidence="2">Uncharacterized protein</fullName>
    </submittedName>
</protein>
<evidence type="ECO:0000256" key="1">
    <source>
        <dbReference type="ARBA" id="ARBA00023002"/>
    </source>
</evidence>
<accession>A0A914B8L1</accession>
<sequence length="281" mass="30769">MSSASMAGRIFLVTGASDGIGKHTALRLAQTGATVLMHGRDTEKIYQAQREIAQETGNKCLEVYTADLASLQQVRELSEAIHSKHDHLDVLINNAGIHKPTWVQSHDGHEMTFAVNVLAPFLLTSLLMDLLRAGKASRILHVSSITHAALEEFKLRDLNYKQNYGDGLNTSYALSKTCEIMYTYKTAELLKGSGITVNCLDPGTVNTNMLLKALGPIGMPIKDANFEYRAAIDPALDGVSGKYFVDDKETESSAVSNDKDLQDKLWDILVKITGAVYPNQN</sequence>
<dbReference type="GeneID" id="119741007"/>
<dbReference type="EnsemblMetazoa" id="XM_038216563.1">
    <property type="protein sequence ID" value="XP_038072491.1"/>
    <property type="gene ID" value="LOC119741007"/>
</dbReference>
<dbReference type="OrthoDB" id="191139at2759"/>
<dbReference type="Proteomes" id="UP000887568">
    <property type="component" value="Unplaced"/>
</dbReference>
<dbReference type="PANTHER" id="PTHR43157:SF31">
    <property type="entry name" value="PHOSPHATIDYLINOSITOL-GLYCAN BIOSYNTHESIS CLASS F PROTEIN"/>
    <property type="match status" value="1"/>
</dbReference>